<name>A0A816QFJ6_9BILA</name>
<dbReference type="EMBL" id="CAJNRF010004500">
    <property type="protein sequence ID" value="CAF2060513.1"/>
    <property type="molecule type" value="Genomic_DNA"/>
</dbReference>
<comment type="caution">
    <text evidence="2">The sequence shown here is derived from an EMBL/GenBank/DDBJ whole genome shotgun (WGS) entry which is preliminary data.</text>
</comment>
<accession>A0A816QFJ6</accession>
<evidence type="ECO:0000313" key="2">
    <source>
        <dbReference type="EMBL" id="CAF2060513.1"/>
    </source>
</evidence>
<dbReference type="AlphaFoldDB" id="A0A816QFJ6"/>
<dbReference type="Proteomes" id="UP000663856">
    <property type="component" value="Unassembled WGS sequence"/>
</dbReference>
<evidence type="ECO:0000313" key="3">
    <source>
        <dbReference type="Proteomes" id="UP000663856"/>
    </source>
</evidence>
<proteinExistence type="predicted"/>
<reference evidence="2" key="1">
    <citation type="submission" date="2021-02" db="EMBL/GenBank/DDBJ databases">
        <authorList>
            <person name="Nowell W R."/>
        </authorList>
    </citation>
    <scope>NUCLEOTIDE SEQUENCE</scope>
</reference>
<sequence length="323" mass="36769">MNSKKRPLPLEVSSWMERGLTLKKITANSRLLTNDTRQNIVLSRKFFSNLLTLSYSRYRKMAEYEFDKKSFLRNQQNRSEQSMPGMRSSMDQLTMGMNRSVSARSPLNRKTCNPLMCPSTQSFFSRSDTKTDTTLNRPRQPSPLLTKAASPVPGESEVTPIIVSSTSTNPRASSRLRMSRERLERLAQPKGYRPKSTNTHVRAYLADETTTAEDIFGKIDHVSEIDAIPVQQVLPEKPKSAVHDKRFHHLVGVFTEIHAVENPNITTVRNIVQANPSLQDEEGQWKVGNRSAISRKTELDRNRRQLTEKLARKLDVFLIDVGA</sequence>
<evidence type="ECO:0000256" key="1">
    <source>
        <dbReference type="SAM" id="MobiDB-lite"/>
    </source>
</evidence>
<feature type="compositionally biased region" description="Polar residues" evidence="1">
    <location>
        <begin position="123"/>
        <end position="139"/>
    </location>
</feature>
<feature type="region of interest" description="Disordered" evidence="1">
    <location>
        <begin position="123"/>
        <end position="155"/>
    </location>
</feature>
<organism evidence="2 3">
    <name type="scientific">Rotaria magnacalcarata</name>
    <dbReference type="NCBI Taxonomy" id="392030"/>
    <lineage>
        <taxon>Eukaryota</taxon>
        <taxon>Metazoa</taxon>
        <taxon>Spiralia</taxon>
        <taxon>Gnathifera</taxon>
        <taxon>Rotifera</taxon>
        <taxon>Eurotatoria</taxon>
        <taxon>Bdelloidea</taxon>
        <taxon>Philodinida</taxon>
        <taxon>Philodinidae</taxon>
        <taxon>Rotaria</taxon>
    </lineage>
</organism>
<protein>
    <submittedName>
        <fullName evidence="2">Uncharacterized protein</fullName>
    </submittedName>
</protein>
<gene>
    <name evidence="2" type="ORF">WKI299_LOCUS12035</name>
</gene>